<evidence type="ECO:0000256" key="1">
    <source>
        <dbReference type="SAM" id="MobiDB-lite"/>
    </source>
</evidence>
<accession>A0A0E3K353</accession>
<dbReference type="AlphaFoldDB" id="A0A0E3K353"/>
<protein>
    <submittedName>
        <fullName evidence="2">Uncharacterized protein</fullName>
    </submittedName>
</protein>
<keyword evidence="3" id="KW-1185">Reference proteome</keyword>
<sequence>MTCRKVMEDYYNDINNLSDFLAKLVNSYRLIVGGAGELNGIALAHKKDVRNAIKTSNDLLKVINEVICMLEKTSCGYMDFCNVRSQIMQSRMQVQYIQTEIDNELKLQNSQGDTPNSKEDTVNDEKDVFNDEKDDSDNAKAVSSNVKDVQDNKKDSDSSEKDSSDNENDDNSNDDNGKEV</sequence>
<dbReference type="Proteomes" id="UP000033115">
    <property type="component" value="Chromosome"/>
</dbReference>
<feature type="compositionally biased region" description="Basic and acidic residues" evidence="1">
    <location>
        <begin position="116"/>
        <end position="131"/>
    </location>
</feature>
<gene>
    <name evidence="2" type="ORF">CSCA_3868</name>
</gene>
<organism evidence="2 3">
    <name type="scientific">Clostridium scatologenes</name>
    <dbReference type="NCBI Taxonomy" id="1548"/>
    <lineage>
        <taxon>Bacteria</taxon>
        <taxon>Bacillati</taxon>
        <taxon>Bacillota</taxon>
        <taxon>Clostridia</taxon>
        <taxon>Eubacteriales</taxon>
        <taxon>Clostridiaceae</taxon>
        <taxon>Clostridium</taxon>
    </lineage>
</organism>
<reference evidence="2 3" key="1">
    <citation type="journal article" date="2015" name="J. Biotechnol.">
        <title>Complete genome sequence of a malodorant-producing acetogen, Clostridium scatologenes ATCC 25775(T).</title>
        <authorList>
            <person name="Zhu Z."/>
            <person name="Guo T."/>
            <person name="Zheng H."/>
            <person name="Song T."/>
            <person name="Ouyang P."/>
            <person name="Xie J."/>
        </authorList>
    </citation>
    <scope>NUCLEOTIDE SEQUENCE [LARGE SCALE GENOMIC DNA]</scope>
    <source>
        <strain evidence="2 3">ATCC 25775</strain>
    </source>
</reference>
<dbReference type="RefSeq" id="WP_029159168.1">
    <property type="nucleotide sequence ID" value="NZ_CP009933.1"/>
</dbReference>
<name>A0A0E3K353_CLOSL</name>
<evidence type="ECO:0000313" key="3">
    <source>
        <dbReference type="Proteomes" id="UP000033115"/>
    </source>
</evidence>
<feature type="region of interest" description="Disordered" evidence="1">
    <location>
        <begin position="107"/>
        <end position="180"/>
    </location>
</feature>
<feature type="compositionally biased region" description="Basic and acidic residues" evidence="1">
    <location>
        <begin position="148"/>
        <end position="164"/>
    </location>
</feature>
<proteinExistence type="predicted"/>
<dbReference type="KEGG" id="csq:CSCA_3868"/>
<evidence type="ECO:0000313" key="2">
    <source>
        <dbReference type="EMBL" id="AKA70993.1"/>
    </source>
</evidence>
<dbReference type="STRING" id="1548.CSCA_3868"/>
<dbReference type="HOGENOM" id="CLU_1529983_0_0_9"/>
<dbReference type="EMBL" id="CP009933">
    <property type="protein sequence ID" value="AKA70993.1"/>
    <property type="molecule type" value="Genomic_DNA"/>
</dbReference>